<dbReference type="AlphaFoldDB" id="A0A0M8MWI6"/>
<feature type="domain" description="AB hydrolase-1" evidence="3">
    <location>
        <begin position="127"/>
        <end position="469"/>
    </location>
</feature>
<dbReference type="Proteomes" id="UP000053831">
    <property type="component" value="Unassembled WGS sequence"/>
</dbReference>
<dbReference type="EMBL" id="LGSR01000022">
    <property type="protein sequence ID" value="KOS18287.1"/>
    <property type="molecule type" value="Genomic_DNA"/>
</dbReference>
<dbReference type="PANTHER" id="PTHR42886">
    <property type="entry name" value="RE40534P-RELATED"/>
    <property type="match status" value="1"/>
</dbReference>
<evidence type="ECO:0000313" key="5">
    <source>
        <dbReference type="Proteomes" id="UP000053831"/>
    </source>
</evidence>
<evidence type="ECO:0000259" key="3">
    <source>
        <dbReference type="Pfam" id="PF00561"/>
    </source>
</evidence>
<dbReference type="Gene3D" id="3.40.50.1820">
    <property type="entry name" value="alpha/beta hydrolase"/>
    <property type="match status" value="1"/>
</dbReference>
<dbReference type="InterPro" id="IPR029058">
    <property type="entry name" value="AB_hydrolase_fold"/>
</dbReference>
<gene>
    <name evidence="4" type="ORF">ESCO_002956</name>
</gene>
<protein>
    <submittedName>
        <fullName evidence="4">Putative cardiolipin-specific deacylase</fullName>
    </submittedName>
</protein>
<sequence>MTTAEDAIRAQPAQGAVTSPSQDTVTPPPQPLQPPNVFFPMGYKEAAYQWWTSVTPPTVERNLLSQIPFLREATASSTSLTPSSSSAQPPDPFGIRTWRRSMVQLSGKNRALNEFSVEREGEDPEQTLVMLHGYGAGLGFFYKNFEPISRVQGLKLYALDMLGMGNSSRPPFKIHAKDKEGKITEAENWFIDSLEEWRKAKKIERFTLLGHSLGGYLAISYALKYPGRLQKLILASPAGIPEDPYAVNASMPEPESSTMQNEFTQDQNQSVSSHSPTATQIQSAKPNAVSTPNVPRRTLPSWLVWLWDANVSPFSIVRMTGPLGPRFVSGWSSRRFSHLPADEAQTLHEYSFSIFKQKGSGEYALAYLLAPGAYARRPAINRIQDVGRQPIPQPEGAPPKKETGFPIVFMYGENDWMDVAGGLAAEEKLKQTKLKALLHGTEDEKLNENGSCKVITVPKAGHHLYLDNPDFFNEVMIKEMEETKAYEKRRRAASP</sequence>
<feature type="region of interest" description="Disordered" evidence="2">
    <location>
        <begin position="1"/>
        <end position="35"/>
    </location>
</feature>
<dbReference type="GO" id="GO:0042171">
    <property type="term" value="F:lysophosphatidic acid acyltransferase activity"/>
    <property type="evidence" value="ECO:0007669"/>
    <property type="project" value="TreeGrafter"/>
</dbReference>
<dbReference type="GO" id="GO:0005743">
    <property type="term" value="C:mitochondrial inner membrane"/>
    <property type="evidence" value="ECO:0007669"/>
    <property type="project" value="TreeGrafter"/>
</dbReference>
<feature type="region of interest" description="Disordered" evidence="2">
    <location>
        <begin position="245"/>
        <end position="294"/>
    </location>
</feature>
<dbReference type="GO" id="GO:0004623">
    <property type="term" value="F:phospholipase A2 activity"/>
    <property type="evidence" value="ECO:0007669"/>
    <property type="project" value="TreeGrafter"/>
</dbReference>
<name>A0A0M8MWI6_ESCWE</name>
<dbReference type="SUPFAM" id="SSF53474">
    <property type="entry name" value="alpha/beta-Hydrolases"/>
    <property type="match status" value="1"/>
</dbReference>
<proteinExistence type="inferred from homology"/>
<evidence type="ECO:0000313" key="4">
    <source>
        <dbReference type="EMBL" id="KOS18287.1"/>
    </source>
</evidence>
<organism evidence="4 5">
    <name type="scientific">Escovopsis weberi</name>
    <dbReference type="NCBI Taxonomy" id="150374"/>
    <lineage>
        <taxon>Eukaryota</taxon>
        <taxon>Fungi</taxon>
        <taxon>Dikarya</taxon>
        <taxon>Ascomycota</taxon>
        <taxon>Pezizomycotina</taxon>
        <taxon>Sordariomycetes</taxon>
        <taxon>Hypocreomycetidae</taxon>
        <taxon>Hypocreales</taxon>
        <taxon>Hypocreaceae</taxon>
        <taxon>Escovopsis</taxon>
    </lineage>
</organism>
<dbReference type="PANTHER" id="PTHR42886:SF29">
    <property type="entry name" value="PUMMELIG, ISOFORM A"/>
    <property type="match status" value="1"/>
</dbReference>
<evidence type="ECO:0000256" key="1">
    <source>
        <dbReference type="ARBA" id="ARBA00038097"/>
    </source>
</evidence>
<comment type="similarity">
    <text evidence="1">Belongs to the peptidase S33 family. ABHD4/ABHD5 subfamily.</text>
</comment>
<dbReference type="STRING" id="150374.A0A0M8MWI6"/>
<accession>A0A0M8MWI6</accession>
<keyword evidence="5" id="KW-1185">Reference proteome</keyword>
<dbReference type="GO" id="GO:0035965">
    <property type="term" value="P:cardiolipin acyl-chain remodeling"/>
    <property type="evidence" value="ECO:0007669"/>
    <property type="project" value="TreeGrafter"/>
</dbReference>
<reference evidence="4 5" key="1">
    <citation type="submission" date="2015-07" db="EMBL/GenBank/DDBJ databases">
        <title>The genome of the fungus Escovopsis weberi, a specialized disease agent of ant agriculture.</title>
        <authorList>
            <person name="de Man T.J."/>
            <person name="Stajich J.E."/>
            <person name="Kubicek C.P."/>
            <person name="Chenthamara K."/>
            <person name="Atanasova L."/>
            <person name="Druzhinina I.S."/>
            <person name="Birnbaum S."/>
            <person name="Barribeau S.M."/>
            <person name="Teiling C."/>
            <person name="Suen G."/>
            <person name="Currie C."/>
            <person name="Gerardo N.M."/>
        </authorList>
    </citation>
    <scope>NUCLEOTIDE SEQUENCE [LARGE SCALE GENOMIC DNA]</scope>
</reference>
<dbReference type="InterPro" id="IPR000073">
    <property type="entry name" value="AB_hydrolase_1"/>
</dbReference>
<evidence type="ECO:0000256" key="2">
    <source>
        <dbReference type="SAM" id="MobiDB-lite"/>
    </source>
</evidence>
<dbReference type="OrthoDB" id="7457040at2759"/>
<dbReference type="Pfam" id="PF00561">
    <property type="entry name" value="Abhydrolase_1"/>
    <property type="match status" value="1"/>
</dbReference>
<feature type="compositionally biased region" description="Polar residues" evidence="2">
    <location>
        <begin position="255"/>
        <end position="293"/>
    </location>
</feature>
<dbReference type="GO" id="GO:0006654">
    <property type="term" value="P:phosphatidic acid biosynthetic process"/>
    <property type="evidence" value="ECO:0007669"/>
    <property type="project" value="TreeGrafter"/>
</dbReference>
<dbReference type="GO" id="GO:0055088">
    <property type="term" value="P:lipid homeostasis"/>
    <property type="evidence" value="ECO:0007669"/>
    <property type="project" value="TreeGrafter"/>
</dbReference>
<comment type="caution">
    <text evidence="4">The sequence shown here is derived from an EMBL/GenBank/DDBJ whole genome shotgun (WGS) entry which is preliminary data.</text>
</comment>